<feature type="region of interest" description="Disordered" evidence="1">
    <location>
        <begin position="316"/>
        <end position="350"/>
    </location>
</feature>
<dbReference type="Proteomes" id="UP001642406">
    <property type="component" value="Unassembled WGS sequence"/>
</dbReference>
<feature type="compositionally biased region" description="Acidic residues" evidence="1">
    <location>
        <begin position="186"/>
        <end position="197"/>
    </location>
</feature>
<dbReference type="EMBL" id="CAWUHC010000066">
    <property type="protein sequence ID" value="CAK7227632.1"/>
    <property type="molecule type" value="Genomic_DNA"/>
</dbReference>
<feature type="compositionally biased region" description="Polar residues" evidence="1">
    <location>
        <begin position="698"/>
        <end position="708"/>
    </location>
</feature>
<accession>A0ABP0C6K3</accession>
<organism evidence="2 3">
    <name type="scientific">Sporothrix bragantina</name>
    <dbReference type="NCBI Taxonomy" id="671064"/>
    <lineage>
        <taxon>Eukaryota</taxon>
        <taxon>Fungi</taxon>
        <taxon>Dikarya</taxon>
        <taxon>Ascomycota</taxon>
        <taxon>Pezizomycotina</taxon>
        <taxon>Sordariomycetes</taxon>
        <taxon>Sordariomycetidae</taxon>
        <taxon>Ophiostomatales</taxon>
        <taxon>Ophiostomataceae</taxon>
        <taxon>Sporothrix</taxon>
    </lineage>
</organism>
<name>A0ABP0C6K3_9PEZI</name>
<evidence type="ECO:0000256" key="1">
    <source>
        <dbReference type="SAM" id="MobiDB-lite"/>
    </source>
</evidence>
<protein>
    <submittedName>
        <fullName evidence="2">Uncharacterized protein</fullName>
    </submittedName>
</protein>
<reference evidence="2 3" key="1">
    <citation type="submission" date="2024-01" db="EMBL/GenBank/DDBJ databases">
        <authorList>
            <person name="Allen C."/>
            <person name="Tagirdzhanova G."/>
        </authorList>
    </citation>
    <scope>NUCLEOTIDE SEQUENCE [LARGE SCALE GENOMIC DNA]</scope>
</reference>
<proteinExistence type="predicted"/>
<feature type="region of interest" description="Disordered" evidence="1">
    <location>
        <begin position="184"/>
        <end position="222"/>
    </location>
</feature>
<feature type="region of interest" description="Disordered" evidence="1">
    <location>
        <begin position="94"/>
        <end position="116"/>
    </location>
</feature>
<keyword evidence="3" id="KW-1185">Reference proteome</keyword>
<evidence type="ECO:0000313" key="3">
    <source>
        <dbReference type="Proteomes" id="UP001642406"/>
    </source>
</evidence>
<feature type="region of interest" description="Disordered" evidence="1">
    <location>
        <begin position="540"/>
        <end position="559"/>
    </location>
</feature>
<feature type="compositionally biased region" description="Basic and acidic residues" evidence="1">
    <location>
        <begin position="213"/>
        <end position="222"/>
    </location>
</feature>
<feature type="region of interest" description="Disordered" evidence="1">
    <location>
        <begin position="682"/>
        <end position="717"/>
    </location>
</feature>
<gene>
    <name evidence="2" type="ORF">SBRCBS47491_006637</name>
</gene>
<evidence type="ECO:0000313" key="2">
    <source>
        <dbReference type="EMBL" id="CAK7227632.1"/>
    </source>
</evidence>
<feature type="compositionally biased region" description="Low complexity" evidence="1">
    <location>
        <begin position="325"/>
        <end position="341"/>
    </location>
</feature>
<comment type="caution">
    <text evidence="2">The sequence shown here is derived from an EMBL/GenBank/DDBJ whole genome shotgun (WGS) entry which is preliminary data.</text>
</comment>
<sequence length="793" mass="87313">MIDTVFSFEQPAISMVAPTIDMDLEFDQFQTSFDETLFQTIEQSALVHAKTTVQKTALYNNLNKYELHVSPENNYNSANTAAEGDNEVAVIMDDTSSNDTPEDNKPNTFQDADVDDHNEEMSMVEFSRGDIYLYSAATGSEDQMFQMPEVIQESAEDFQEFDDEDRATNYARDNLFSADKMFADTIDPDSEPEEDESTPSNMDKGKSTNFDPLGREPPPEDRELKEMFKLKLFTIYEDTEEEKQFAREVLEAAGPLKTFAPVDEMARAGLLFSDDGCDDDTLKSFPNISIESSNFEGYKSGTIDLSKLNKSPSKAASPFELVGPSTETAVSPSEAASSSETIPKPATEAEEKASNFHYAIDGTGPVVIPTKCNDLSRRAIKPLKQSKRAYRLSSFKFNFNVPAPAVPTTAITTVNLDFTEAPAPTTTPTIAEPAVDNEEVTGSELVLNTADIDASSNNNNNNMSLVLVNTHGSDDTFTRVHYHEAVWHSYLAEQGCFEPRILENAQPGIIDYGFIGTVPACFPLPTVYDRVIEELIDTEPGTEPLYAEDKTEHSTSTPAAPTITIAEDTPAPLGHTLITTKTTKAVAPNFQKEMYMLAITSQALYAYLDKDDCSNLDEIAAAINAAHLVMSTYKTNPASIDIDTMVLAIDRLVLVLPPDEPSEVALIDNEPLAEHSFNSDACEAAPGITTPESHETRPSTTQDDTPTNLPIPERSEASLDTSTEAWRIYGRARGLRLPHCTWTLLDRPNVFGTSSGPLLMLTIPEGETKYPQDMKVYGGQSDWADLDDDEDDF</sequence>